<evidence type="ECO:0008006" key="3">
    <source>
        <dbReference type="Google" id="ProtNLM"/>
    </source>
</evidence>
<keyword evidence="2" id="KW-1185">Reference proteome</keyword>
<sequence length="332" mass="37652">MACGLTILMCFNQDICRGDPPPEISVKHDFGKTQMIQEWEGEYLLRNDSEETWTVAGIEVSCGCLQAHADSGPVLPGEELPIQLKLDLQNRYGPVSETARLTLLPYPRRGSEGLRTVKIHILGEILPEVLWSPPVLTILDLTHGESRLVKALARFRQPEQKLIYNRQNLGQPNPNVSIRQGLDPEIAEVFFPFLEKEIPDGQLEGNFEIPFRLAKTADVTTSLKVHWTRKSPFTVQPRFLIARRQTDDSSDFFNLDPLEVRRTDGKPFRILFISPPEAWLKIVGTNNGENATSHKLIITVDHTLKIFPRCKLQIITDDPWLPMIEVPLVPEP</sequence>
<protein>
    <recommendedName>
        <fullName evidence="3">DUF1573 domain-containing protein</fullName>
    </recommendedName>
</protein>
<dbReference type="KEGG" id="msea:METESE_11450"/>
<accession>A0AA48GY59</accession>
<gene>
    <name evidence="1" type="ORF">METESE_11450</name>
</gene>
<organism evidence="1 2">
    <name type="scientific">Mesoterricola sediminis</name>
    <dbReference type="NCBI Taxonomy" id="2927980"/>
    <lineage>
        <taxon>Bacteria</taxon>
        <taxon>Pseudomonadati</taxon>
        <taxon>Acidobacteriota</taxon>
        <taxon>Holophagae</taxon>
        <taxon>Holophagales</taxon>
        <taxon>Holophagaceae</taxon>
        <taxon>Mesoterricola</taxon>
    </lineage>
</organism>
<dbReference type="InterPro" id="IPR011467">
    <property type="entry name" value="DUF1573"/>
</dbReference>
<evidence type="ECO:0000313" key="1">
    <source>
        <dbReference type="EMBL" id="BDU76187.1"/>
    </source>
</evidence>
<dbReference type="Gene3D" id="2.60.40.10">
    <property type="entry name" value="Immunoglobulins"/>
    <property type="match status" value="1"/>
</dbReference>
<dbReference type="AlphaFoldDB" id="A0AA48GY59"/>
<dbReference type="Pfam" id="PF07610">
    <property type="entry name" value="DUF1573"/>
    <property type="match status" value="1"/>
</dbReference>
<dbReference type="Proteomes" id="UP001228113">
    <property type="component" value="Chromosome"/>
</dbReference>
<proteinExistence type="predicted"/>
<reference evidence="1" key="1">
    <citation type="journal article" date="2023" name="Int. J. Syst. Evol. Microbiol.">
        <title>Mesoterricola silvestris gen. nov., sp. nov., Mesoterricola sediminis sp. nov., Geothrix oryzae sp. nov., Geothrix edaphica sp. nov., Geothrix rubra sp. nov., and Geothrix limicola sp. nov., six novel members of Acidobacteriota isolated from soils.</title>
        <authorList>
            <person name="Itoh H."/>
            <person name="Sugisawa Y."/>
            <person name="Mise K."/>
            <person name="Xu Z."/>
            <person name="Kuniyasu M."/>
            <person name="Ushijima N."/>
            <person name="Kawano K."/>
            <person name="Kobayashi E."/>
            <person name="Shiratori Y."/>
            <person name="Masuda Y."/>
            <person name="Senoo K."/>
        </authorList>
    </citation>
    <scope>NUCLEOTIDE SEQUENCE</scope>
    <source>
        <strain evidence="1">W786</strain>
    </source>
</reference>
<dbReference type="EMBL" id="AP027081">
    <property type="protein sequence ID" value="BDU76187.1"/>
    <property type="molecule type" value="Genomic_DNA"/>
</dbReference>
<evidence type="ECO:0000313" key="2">
    <source>
        <dbReference type="Proteomes" id="UP001228113"/>
    </source>
</evidence>
<name>A0AA48GY59_9BACT</name>
<dbReference type="InterPro" id="IPR013783">
    <property type="entry name" value="Ig-like_fold"/>
</dbReference>
<dbReference type="RefSeq" id="WP_316411602.1">
    <property type="nucleotide sequence ID" value="NZ_AP027081.1"/>
</dbReference>